<evidence type="ECO:0000259" key="1">
    <source>
        <dbReference type="Pfam" id="PF04149"/>
    </source>
</evidence>
<reference evidence="3" key="1">
    <citation type="journal article" date="2019" name="Int. J. Syst. Evol. Microbiol.">
        <title>The Global Catalogue of Microorganisms (GCM) 10K type strain sequencing project: providing services to taxonomists for standard genome sequencing and annotation.</title>
        <authorList>
            <consortium name="The Broad Institute Genomics Platform"/>
            <consortium name="The Broad Institute Genome Sequencing Center for Infectious Disease"/>
            <person name="Wu L."/>
            <person name="Ma J."/>
        </authorList>
    </citation>
    <scope>NUCLEOTIDE SEQUENCE [LARGE SCALE GENOMIC DNA]</scope>
    <source>
        <strain evidence="3">KLKA75</strain>
    </source>
</reference>
<name>A0ABV9U6C3_9ACTN</name>
<dbReference type="InterPro" id="IPR007278">
    <property type="entry name" value="DUF397"/>
</dbReference>
<organism evidence="2 3">
    <name type="scientific">Actinomadura gamaensis</name>
    <dbReference type="NCBI Taxonomy" id="1763541"/>
    <lineage>
        <taxon>Bacteria</taxon>
        <taxon>Bacillati</taxon>
        <taxon>Actinomycetota</taxon>
        <taxon>Actinomycetes</taxon>
        <taxon>Streptosporangiales</taxon>
        <taxon>Thermomonosporaceae</taxon>
        <taxon>Actinomadura</taxon>
    </lineage>
</organism>
<protein>
    <submittedName>
        <fullName evidence="2">DUF397 domain-containing protein</fullName>
    </submittedName>
</protein>
<feature type="domain" description="DUF397" evidence="1">
    <location>
        <begin position="3"/>
        <end position="56"/>
    </location>
</feature>
<dbReference type="RefSeq" id="WP_378261340.1">
    <property type="nucleotide sequence ID" value="NZ_JBHSIT010000010.1"/>
</dbReference>
<gene>
    <name evidence="2" type="ORF">ACFPCY_31840</name>
</gene>
<proteinExistence type="predicted"/>
<dbReference type="Pfam" id="PF04149">
    <property type="entry name" value="DUF397"/>
    <property type="match status" value="1"/>
</dbReference>
<accession>A0ABV9U6C3</accession>
<evidence type="ECO:0000313" key="2">
    <source>
        <dbReference type="EMBL" id="MFC4911937.1"/>
    </source>
</evidence>
<evidence type="ECO:0000313" key="3">
    <source>
        <dbReference type="Proteomes" id="UP001595872"/>
    </source>
</evidence>
<dbReference type="Proteomes" id="UP001595872">
    <property type="component" value="Unassembled WGS sequence"/>
</dbReference>
<sequence length="62" mass="6626">MSRWRKSRYSGGGNDDACVEVARVVVGGGVRDSRDPDGPRLAVPLASFGGLLARVRRGELDL</sequence>
<dbReference type="EMBL" id="JBHSIT010000010">
    <property type="protein sequence ID" value="MFC4911937.1"/>
    <property type="molecule type" value="Genomic_DNA"/>
</dbReference>
<keyword evidence="3" id="KW-1185">Reference proteome</keyword>
<comment type="caution">
    <text evidence="2">The sequence shown here is derived from an EMBL/GenBank/DDBJ whole genome shotgun (WGS) entry which is preliminary data.</text>
</comment>